<accession>A0ABR9W532</accession>
<evidence type="ECO:0000313" key="2">
    <source>
        <dbReference type="Proteomes" id="UP000634134"/>
    </source>
</evidence>
<evidence type="ECO:0008006" key="3">
    <source>
        <dbReference type="Google" id="ProtNLM"/>
    </source>
</evidence>
<evidence type="ECO:0000313" key="1">
    <source>
        <dbReference type="EMBL" id="MBE9460556.1"/>
    </source>
</evidence>
<dbReference type="EMBL" id="JACYGY010000001">
    <property type="protein sequence ID" value="MBE9460556.1"/>
    <property type="molecule type" value="Genomic_DNA"/>
</dbReference>
<gene>
    <name evidence="1" type="ORF">IEE83_01555</name>
</gene>
<sequence length="188" mass="21547">MTVEQIKQNIEGVWKSIAPEIRPSFLKNEDGTLKPFYLSRHFKYNADETFELEIINYADAFGKVALAKMQIAGHVTWRGEHPIADGAQKVDFTADLSYEVMPQNSGFVDVLNKLATNDFNTWEVNVAQSIFKKAFLPFGLAEGQIFKEYDLMYFYSDMLFWGARNIDGRGFDTEANRPTNLQIPMIRV</sequence>
<comment type="caution">
    <text evidence="1">The sequence shown here is derived from an EMBL/GenBank/DDBJ whole genome shotgun (WGS) entry which is preliminary data.</text>
</comment>
<dbReference type="InterPro" id="IPR042425">
    <property type="entry name" value="APCDD1"/>
</dbReference>
<organism evidence="1 2">
    <name type="scientific">Dyadobacter subterraneus</name>
    <dbReference type="NCBI Taxonomy" id="2773304"/>
    <lineage>
        <taxon>Bacteria</taxon>
        <taxon>Pseudomonadati</taxon>
        <taxon>Bacteroidota</taxon>
        <taxon>Cytophagia</taxon>
        <taxon>Cytophagales</taxon>
        <taxon>Spirosomataceae</taxon>
        <taxon>Dyadobacter</taxon>
    </lineage>
</organism>
<name>A0ABR9W532_9BACT</name>
<dbReference type="PANTHER" id="PTHR31021">
    <property type="entry name" value="ADENOMATOSIS POLYPOSIS COLI DOWN-REGULATED 1"/>
    <property type="match status" value="1"/>
</dbReference>
<dbReference type="RefSeq" id="WP_194118884.1">
    <property type="nucleotide sequence ID" value="NZ_JACYGY010000001.1"/>
</dbReference>
<dbReference type="PANTHER" id="PTHR31021:SF1">
    <property type="entry name" value="CHROMOSOME UNDETERMINED SCAFFOLD_56, WHOLE GENOME SHOTGUN SEQUENCE"/>
    <property type="match status" value="1"/>
</dbReference>
<dbReference type="Proteomes" id="UP000634134">
    <property type="component" value="Unassembled WGS sequence"/>
</dbReference>
<reference evidence="2" key="1">
    <citation type="submission" date="2023-07" db="EMBL/GenBank/DDBJ databases">
        <title>Dyadobacter sp. nov 'subterranea' isolated from contaminted grondwater.</title>
        <authorList>
            <person name="Szabo I."/>
            <person name="Al-Omari J."/>
            <person name="Szerdahelyi S.G."/>
            <person name="Rado J."/>
        </authorList>
    </citation>
    <scope>NUCLEOTIDE SEQUENCE [LARGE SCALE GENOMIC DNA]</scope>
    <source>
        <strain evidence="2">UP-52</strain>
    </source>
</reference>
<protein>
    <recommendedName>
        <fullName evidence="3">APCDD1 domain-containing protein</fullName>
    </recommendedName>
</protein>
<proteinExistence type="predicted"/>
<keyword evidence="2" id="KW-1185">Reference proteome</keyword>